<reference evidence="2 3" key="1">
    <citation type="journal article" date="2019" name="Sci. Rep.">
        <title>Orb-weaving spider Araneus ventricosus genome elucidates the spidroin gene catalogue.</title>
        <authorList>
            <person name="Kono N."/>
            <person name="Nakamura H."/>
            <person name="Ohtoshi R."/>
            <person name="Moran D.A.P."/>
            <person name="Shinohara A."/>
            <person name="Yoshida Y."/>
            <person name="Fujiwara M."/>
            <person name="Mori M."/>
            <person name="Tomita M."/>
            <person name="Arakawa K."/>
        </authorList>
    </citation>
    <scope>NUCLEOTIDE SEQUENCE [LARGE SCALE GENOMIC DNA]</scope>
</reference>
<dbReference type="GO" id="GO:0003824">
    <property type="term" value="F:catalytic activity"/>
    <property type="evidence" value="ECO:0007669"/>
    <property type="project" value="InterPro"/>
</dbReference>
<protein>
    <recommendedName>
        <fullName evidence="1">Endonuclease/exonuclease/phosphatase domain-containing protein</fullName>
    </recommendedName>
</protein>
<evidence type="ECO:0000313" key="3">
    <source>
        <dbReference type="Proteomes" id="UP000499080"/>
    </source>
</evidence>
<dbReference type="Proteomes" id="UP000499080">
    <property type="component" value="Unassembled WGS sequence"/>
</dbReference>
<organism evidence="2 3">
    <name type="scientific">Araneus ventricosus</name>
    <name type="common">Orbweaver spider</name>
    <name type="synonym">Epeira ventricosa</name>
    <dbReference type="NCBI Taxonomy" id="182803"/>
    <lineage>
        <taxon>Eukaryota</taxon>
        <taxon>Metazoa</taxon>
        <taxon>Ecdysozoa</taxon>
        <taxon>Arthropoda</taxon>
        <taxon>Chelicerata</taxon>
        <taxon>Arachnida</taxon>
        <taxon>Araneae</taxon>
        <taxon>Araneomorphae</taxon>
        <taxon>Entelegynae</taxon>
        <taxon>Araneoidea</taxon>
        <taxon>Araneidae</taxon>
        <taxon>Araneus</taxon>
    </lineage>
</organism>
<dbReference type="EMBL" id="BGPR01000038">
    <property type="protein sequence ID" value="GBL84647.1"/>
    <property type="molecule type" value="Genomic_DNA"/>
</dbReference>
<dbReference type="InterPro" id="IPR036691">
    <property type="entry name" value="Endo/exonu/phosph_ase_sf"/>
</dbReference>
<dbReference type="InterPro" id="IPR005135">
    <property type="entry name" value="Endo/exonuclease/phosphatase"/>
</dbReference>
<dbReference type="Gene3D" id="3.60.10.10">
    <property type="entry name" value="Endonuclease/exonuclease/phosphatase"/>
    <property type="match status" value="1"/>
</dbReference>
<proteinExistence type="predicted"/>
<dbReference type="AlphaFoldDB" id="A0A4Y2AYK0"/>
<dbReference type="OrthoDB" id="6437361at2759"/>
<dbReference type="Pfam" id="PF14529">
    <property type="entry name" value="Exo_endo_phos_2"/>
    <property type="match status" value="1"/>
</dbReference>
<evidence type="ECO:0000313" key="2">
    <source>
        <dbReference type="EMBL" id="GBL84647.1"/>
    </source>
</evidence>
<sequence length="439" mass="50912">MNFIDSIPNEYLSEYNRKTLREYMVDFMSMVARQQAVMCMNLSKCHEQTDLIEDKLEKLQSTNEESIHVTYAAATKIRLRSVSRWREKDEGKLVLLKPKREGEKINIKKKLQETIDPTKIKVAIRNDKNMNKGGILIECATKDEIDKLRAEVESNENLREEIVIRRPIKFRSKLIICRMEEDLDKEESIVNLRHQNEEHKESDLKHEHIMKTNKGNHWIVSIDPESFQKIIKVGKDNLEDILPILQQLESIIEVNQDSFISINGDFNAKSLAWGPTEQDERSKELLELVFRQDLDIANDIYCSATDSETTTFGRFYTGKGCQAMSHINTFPEFFVRSRLVKFKHHPSILHFPPVLMKITPPGACAKARRVSESVAKQCSAPTFDSERGKIWIDLMLTKNVSREVFKNWVAHQDVTASPNLITCEITYEKLETKKPMLEN</sequence>
<gene>
    <name evidence="2" type="ORF">AVEN_191106_1</name>
</gene>
<comment type="caution">
    <text evidence="2">The sequence shown here is derived from an EMBL/GenBank/DDBJ whole genome shotgun (WGS) entry which is preliminary data.</text>
</comment>
<keyword evidence="3" id="KW-1185">Reference proteome</keyword>
<evidence type="ECO:0000259" key="1">
    <source>
        <dbReference type="Pfam" id="PF14529"/>
    </source>
</evidence>
<feature type="domain" description="Endonuclease/exonuclease/phosphatase" evidence="1">
    <location>
        <begin position="241"/>
        <end position="300"/>
    </location>
</feature>
<name>A0A4Y2AYK0_ARAVE</name>
<accession>A0A4Y2AYK0</accession>